<name>A0A501PMQ5_9PROT</name>
<keyword evidence="8 12" id="KW-0812">Transmembrane</keyword>
<feature type="transmembrane region" description="Helical" evidence="12">
    <location>
        <begin position="6"/>
        <end position="28"/>
    </location>
</feature>
<keyword evidence="6 12" id="KW-1003">Cell membrane</keyword>
<dbReference type="GO" id="GO:0017004">
    <property type="term" value="P:cytochrome complex assembly"/>
    <property type="evidence" value="ECO:0007669"/>
    <property type="project" value="UniProtKB-KW"/>
</dbReference>
<evidence type="ECO:0000256" key="11">
    <source>
        <dbReference type="ARBA" id="ARBA00023136"/>
    </source>
</evidence>
<dbReference type="GO" id="GO:0015886">
    <property type="term" value="P:heme transport"/>
    <property type="evidence" value="ECO:0007669"/>
    <property type="project" value="InterPro"/>
</dbReference>
<dbReference type="NCBIfam" id="TIGR03141">
    <property type="entry name" value="cytochro_ccmD"/>
    <property type="match status" value="1"/>
</dbReference>
<evidence type="ECO:0000256" key="5">
    <source>
        <dbReference type="ARBA" id="ARBA00022448"/>
    </source>
</evidence>
<keyword evidence="14" id="KW-1185">Reference proteome</keyword>
<evidence type="ECO:0000256" key="4">
    <source>
        <dbReference type="ARBA" id="ARBA00016461"/>
    </source>
</evidence>
<comment type="similarity">
    <text evidence="3 12">Belongs to the CcmD/CycX/HelD family.</text>
</comment>
<keyword evidence="11 12" id="KW-0472">Membrane</keyword>
<evidence type="ECO:0000256" key="10">
    <source>
        <dbReference type="ARBA" id="ARBA00022989"/>
    </source>
</evidence>
<evidence type="ECO:0000256" key="8">
    <source>
        <dbReference type="ARBA" id="ARBA00022692"/>
    </source>
</evidence>
<comment type="subcellular location">
    <subcellularLocation>
        <location evidence="2 12">Cell inner membrane</location>
        <topology evidence="2 12">Single-pass membrane protein</topology>
    </subcellularLocation>
</comment>
<comment type="caution">
    <text evidence="13">The sequence shown here is derived from an EMBL/GenBank/DDBJ whole genome shotgun (WGS) entry which is preliminary data.</text>
</comment>
<gene>
    <name evidence="13" type="primary">ccmD</name>
    <name evidence="13" type="ORF">FIV46_05030</name>
</gene>
<keyword evidence="7 12" id="KW-0997">Cell inner membrane</keyword>
<evidence type="ECO:0000256" key="12">
    <source>
        <dbReference type="RuleBase" id="RU363101"/>
    </source>
</evidence>
<evidence type="ECO:0000313" key="13">
    <source>
        <dbReference type="EMBL" id="TPD61575.1"/>
    </source>
</evidence>
<dbReference type="Pfam" id="PF04995">
    <property type="entry name" value="CcmD"/>
    <property type="match status" value="1"/>
</dbReference>
<dbReference type="InterPro" id="IPR007078">
    <property type="entry name" value="Haem_export_protD_CcmD"/>
</dbReference>
<comment type="function">
    <text evidence="1 12">Required for the export of heme to the periplasm for the biogenesis of c-type cytochromes.</text>
</comment>
<evidence type="ECO:0000256" key="9">
    <source>
        <dbReference type="ARBA" id="ARBA00022748"/>
    </source>
</evidence>
<reference evidence="14" key="1">
    <citation type="submission" date="2019-06" db="EMBL/GenBank/DDBJ databases">
        <title>The complete genome of Emcibacter congregatus ZYLT.</title>
        <authorList>
            <person name="Zhao Z."/>
        </authorList>
    </citation>
    <scope>NUCLEOTIDE SEQUENCE [LARGE SCALE GENOMIC DNA]</scope>
    <source>
        <strain evidence="14">MCCC 1A06723</strain>
    </source>
</reference>
<dbReference type="RefSeq" id="WP_139939034.1">
    <property type="nucleotide sequence ID" value="NZ_JBHSYP010000003.1"/>
</dbReference>
<evidence type="ECO:0000313" key="14">
    <source>
        <dbReference type="Proteomes" id="UP000319148"/>
    </source>
</evidence>
<organism evidence="13 14">
    <name type="scientific">Emcibacter nanhaiensis</name>
    <dbReference type="NCBI Taxonomy" id="1505037"/>
    <lineage>
        <taxon>Bacteria</taxon>
        <taxon>Pseudomonadati</taxon>
        <taxon>Pseudomonadota</taxon>
        <taxon>Alphaproteobacteria</taxon>
        <taxon>Emcibacterales</taxon>
        <taxon>Emcibacteraceae</taxon>
        <taxon>Emcibacter</taxon>
    </lineage>
</organism>
<accession>A0A501PMQ5</accession>
<proteinExistence type="inferred from homology"/>
<sequence length="61" mass="6678">MGPYAAFVWSSFGIVAAVMILLALQSWLGRQRDIRQLRQLEELMGGGEKTPQADQGNGQEG</sequence>
<dbReference type="EMBL" id="VFIY01000005">
    <property type="protein sequence ID" value="TPD61575.1"/>
    <property type="molecule type" value="Genomic_DNA"/>
</dbReference>
<evidence type="ECO:0000256" key="3">
    <source>
        <dbReference type="ARBA" id="ARBA00008741"/>
    </source>
</evidence>
<dbReference type="AlphaFoldDB" id="A0A501PMQ5"/>
<dbReference type="OrthoDB" id="9815607at2"/>
<evidence type="ECO:0000256" key="6">
    <source>
        <dbReference type="ARBA" id="ARBA00022475"/>
    </source>
</evidence>
<keyword evidence="5 12" id="KW-0813">Transport</keyword>
<evidence type="ECO:0000256" key="2">
    <source>
        <dbReference type="ARBA" id="ARBA00004377"/>
    </source>
</evidence>
<evidence type="ECO:0000256" key="7">
    <source>
        <dbReference type="ARBA" id="ARBA00022519"/>
    </source>
</evidence>
<dbReference type="GO" id="GO:0005886">
    <property type="term" value="C:plasma membrane"/>
    <property type="evidence" value="ECO:0007669"/>
    <property type="project" value="UniProtKB-SubCell"/>
</dbReference>
<dbReference type="Proteomes" id="UP000319148">
    <property type="component" value="Unassembled WGS sequence"/>
</dbReference>
<protein>
    <recommendedName>
        <fullName evidence="4 12">Heme exporter protein D</fullName>
    </recommendedName>
</protein>
<keyword evidence="10 12" id="KW-1133">Transmembrane helix</keyword>
<keyword evidence="9 12" id="KW-0201">Cytochrome c-type biogenesis</keyword>
<evidence type="ECO:0000256" key="1">
    <source>
        <dbReference type="ARBA" id="ARBA00002442"/>
    </source>
</evidence>